<dbReference type="Gene3D" id="3.30.160.60">
    <property type="entry name" value="Classic Zinc Finger"/>
    <property type="match status" value="7"/>
</dbReference>
<dbReference type="FunFam" id="3.30.160.60:FF:002343">
    <property type="entry name" value="Zinc finger protein 33A"/>
    <property type="match status" value="1"/>
</dbReference>
<keyword evidence="10" id="KW-0805">Transcription regulation</keyword>
<dbReference type="PROSITE" id="PS50804">
    <property type="entry name" value="SCAN_BOX"/>
    <property type="match status" value="1"/>
</dbReference>
<dbReference type="SUPFAM" id="SSF47353">
    <property type="entry name" value="Retrovirus capsid dimerization domain-like"/>
    <property type="match status" value="1"/>
</dbReference>
<evidence type="ECO:0000256" key="15">
    <source>
        <dbReference type="PROSITE-ProRule" id="PRU00042"/>
    </source>
</evidence>
<keyword evidence="12" id="KW-0804">Transcription</keyword>
<dbReference type="GO" id="GO:0005634">
    <property type="term" value="C:nucleus"/>
    <property type="evidence" value="ECO:0007669"/>
    <property type="project" value="UniProtKB-SubCell"/>
</dbReference>
<comment type="subcellular location">
    <subcellularLocation>
        <location evidence="2 16">Nucleus</location>
    </subcellularLocation>
</comment>
<sequence>MSSVSPASPGGGVEPGAWMVSSPPLPDGPLTVKVEQDPPGGQEPEPGPARGCPHDPETFRLHFRRLRYQEVAGPEEALSRLRELCRRWLRPELHSKEQILELLVLEQFLSILPRELQAWVRQRSPGSAEEAAAAVRALRSALDGTPLPGLVMVENMAVSLAWAEWERKDTAQRDGETVPKLSPSLRNNISPSLETRTENKELVPKQEIVEVEEQGQLQAGLPHLSPPSADTHKDRSERQPGNPLSLKLEHCPEEQGGLTSISDFTNGSSEEGNSKNRELGCYTCSSSFLFSQHTQTPPRPSHGAQHGDSCQRSVQVGAQHLSSPCRPVSSEDSPRGPGLRESPCQGPEARPYRCDSCGKSFKQRYDLFKHQRTHTGEKPYGCQECGRRFSQSATLVKHQRTHTGEKPYTCSKCGDSFRQSSHLKRHQRVHVREKHYRCDQCGETCRPAHRARHQRLHSGERPYACEDCEKSFKRFSDLSKHQRTHTGEKPYGCAICGKRFSQSATLITHQRTHTGERPYKCLECGESFRQSPHLSRHQRVHRNKLPSV</sequence>
<feature type="domain" description="C2H2-type" evidence="18">
    <location>
        <begin position="436"/>
        <end position="462"/>
    </location>
</feature>
<proteinExistence type="inferred from homology"/>
<evidence type="ECO:0000256" key="16">
    <source>
        <dbReference type="PROSITE-ProRule" id="PRU00187"/>
    </source>
</evidence>
<keyword evidence="13 16" id="KW-0539">Nucleus</keyword>
<reference evidence="21" key="1">
    <citation type="submission" date="2025-08" db="UniProtKB">
        <authorList>
            <consortium name="RefSeq"/>
        </authorList>
    </citation>
    <scope>IDENTIFICATION</scope>
</reference>
<dbReference type="FunCoup" id="A0A1S3AJV9">
    <property type="interactions" value="509"/>
</dbReference>
<dbReference type="InParanoid" id="A0A1S3AJV9"/>
<dbReference type="GeneID" id="103125501"/>
<dbReference type="AlphaFoldDB" id="A0A1S3AJV9"/>
<feature type="domain" description="C2H2-type" evidence="18">
    <location>
        <begin position="491"/>
        <end position="518"/>
    </location>
</feature>
<dbReference type="FunFam" id="3.30.160.60:FF:000250">
    <property type="entry name" value="zinc finger protein 197 isoform X1"/>
    <property type="match status" value="1"/>
</dbReference>
<feature type="domain" description="C2H2-type" evidence="18">
    <location>
        <begin position="352"/>
        <end position="379"/>
    </location>
</feature>
<keyword evidence="6" id="KW-0677">Repeat</keyword>
<dbReference type="RefSeq" id="XP_007536355.1">
    <property type="nucleotide sequence ID" value="XM_007536293.3"/>
</dbReference>
<feature type="region of interest" description="Disordered" evidence="17">
    <location>
        <begin position="1"/>
        <end position="56"/>
    </location>
</feature>
<feature type="region of interest" description="Disordered" evidence="17">
    <location>
        <begin position="169"/>
        <end position="203"/>
    </location>
</feature>
<dbReference type="FunFam" id="3.30.160.60:FF:001772">
    <property type="entry name" value="Uncharacterized protein"/>
    <property type="match status" value="1"/>
</dbReference>
<comment type="similarity">
    <text evidence="3">Belongs to the krueppel C2H2-type zinc-finger protein family.</text>
</comment>
<evidence type="ECO:0000256" key="11">
    <source>
        <dbReference type="ARBA" id="ARBA00023125"/>
    </source>
</evidence>
<dbReference type="Proteomes" id="UP001652624">
    <property type="component" value="Chromosome 15"/>
</dbReference>
<evidence type="ECO:0000259" key="18">
    <source>
        <dbReference type="PROSITE" id="PS50157"/>
    </source>
</evidence>
<dbReference type="FunFam" id="1.10.4020.10:FF:000001">
    <property type="entry name" value="zinc finger protein 263 isoform X1"/>
    <property type="match status" value="1"/>
</dbReference>
<dbReference type="InterPro" id="IPR038269">
    <property type="entry name" value="SCAN_sf"/>
</dbReference>
<evidence type="ECO:0000256" key="8">
    <source>
        <dbReference type="ARBA" id="ARBA00022833"/>
    </source>
</evidence>
<feature type="region of interest" description="Disordered" evidence="17">
    <location>
        <begin position="292"/>
        <end position="353"/>
    </location>
</feature>
<dbReference type="InterPro" id="IPR036236">
    <property type="entry name" value="Znf_C2H2_sf"/>
</dbReference>
<dbReference type="OrthoDB" id="6077919at2759"/>
<dbReference type="SUPFAM" id="SSF57667">
    <property type="entry name" value="beta-beta-alpha zinc fingers"/>
    <property type="match status" value="4"/>
</dbReference>
<evidence type="ECO:0000256" key="7">
    <source>
        <dbReference type="ARBA" id="ARBA00022771"/>
    </source>
</evidence>
<dbReference type="PANTHER" id="PTHR23226">
    <property type="entry name" value="ZINC FINGER AND SCAN DOMAIN-CONTAINING"/>
    <property type="match status" value="1"/>
</dbReference>
<keyword evidence="8" id="KW-0862">Zinc</keyword>
<dbReference type="STRING" id="9365.ENSEEUP00000000848"/>
<keyword evidence="7 15" id="KW-0863">Zinc-finger</keyword>
<evidence type="ECO:0000256" key="13">
    <source>
        <dbReference type="ARBA" id="ARBA00023242"/>
    </source>
</evidence>
<keyword evidence="20" id="KW-1185">Reference proteome</keyword>
<evidence type="ECO:0000256" key="4">
    <source>
        <dbReference type="ARBA" id="ARBA00022499"/>
    </source>
</evidence>
<gene>
    <name evidence="21" type="primary">ZNF394</name>
</gene>
<keyword evidence="5" id="KW-0479">Metal-binding</keyword>
<feature type="compositionally biased region" description="Polar residues" evidence="17">
    <location>
        <begin position="184"/>
        <end position="194"/>
    </location>
</feature>
<dbReference type="FunFam" id="3.30.160.60:FF:000624">
    <property type="entry name" value="zinc finger protein 697"/>
    <property type="match status" value="1"/>
</dbReference>
<dbReference type="FunFam" id="3.30.160.60:FF:000953">
    <property type="entry name" value="Zinc finger protein 691"/>
    <property type="match status" value="1"/>
</dbReference>
<dbReference type="InterPro" id="IPR013087">
    <property type="entry name" value="Znf_C2H2_type"/>
</dbReference>
<dbReference type="PROSITE" id="PS00028">
    <property type="entry name" value="ZINC_FINGER_C2H2_1"/>
    <property type="match status" value="6"/>
</dbReference>
<protein>
    <recommendedName>
        <fullName evidence="14">Zinc finger protein 394</fullName>
    </recommendedName>
</protein>
<dbReference type="GO" id="GO:0000981">
    <property type="term" value="F:DNA-binding transcription factor activity, RNA polymerase II-specific"/>
    <property type="evidence" value="ECO:0007669"/>
    <property type="project" value="TreeGrafter"/>
</dbReference>
<evidence type="ECO:0000256" key="14">
    <source>
        <dbReference type="ARBA" id="ARBA00068039"/>
    </source>
</evidence>
<evidence type="ECO:0000256" key="17">
    <source>
        <dbReference type="SAM" id="MobiDB-lite"/>
    </source>
</evidence>
<dbReference type="PANTHER" id="PTHR23226:SF416">
    <property type="entry name" value="FI01424P"/>
    <property type="match status" value="1"/>
</dbReference>
<evidence type="ECO:0000256" key="2">
    <source>
        <dbReference type="ARBA" id="ARBA00004123"/>
    </source>
</evidence>
<dbReference type="CTD" id="84124"/>
<evidence type="ECO:0000256" key="10">
    <source>
        <dbReference type="ARBA" id="ARBA00023015"/>
    </source>
</evidence>
<dbReference type="SMART" id="SM00431">
    <property type="entry name" value="SCAN"/>
    <property type="match status" value="1"/>
</dbReference>
<evidence type="ECO:0000256" key="3">
    <source>
        <dbReference type="ARBA" id="ARBA00006991"/>
    </source>
</evidence>
<name>A0A1S3AJV9_ERIEU</name>
<evidence type="ECO:0000313" key="20">
    <source>
        <dbReference type="Proteomes" id="UP001652624"/>
    </source>
</evidence>
<feature type="region of interest" description="Disordered" evidence="17">
    <location>
        <begin position="217"/>
        <end position="249"/>
    </location>
</feature>
<dbReference type="CDD" id="cd07936">
    <property type="entry name" value="SCAN"/>
    <property type="match status" value="1"/>
</dbReference>
<dbReference type="Gene3D" id="1.10.4020.10">
    <property type="entry name" value="DNA breaking-rejoining enzymes"/>
    <property type="match status" value="1"/>
</dbReference>
<keyword evidence="4" id="KW-1017">Isopeptide bond</keyword>
<dbReference type="Pfam" id="PF00096">
    <property type="entry name" value="zf-C2H2"/>
    <property type="match status" value="6"/>
</dbReference>
<evidence type="ECO:0000256" key="6">
    <source>
        <dbReference type="ARBA" id="ARBA00022737"/>
    </source>
</evidence>
<accession>A0A1S3AJV9</accession>
<dbReference type="GO" id="GO:0008270">
    <property type="term" value="F:zinc ion binding"/>
    <property type="evidence" value="ECO:0007669"/>
    <property type="project" value="UniProtKB-KW"/>
</dbReference>
<feature type="compositionally biased region" description="Polar residues" evidence="17">
    <location>
        <begin position="308"/>
        <end position="322"/>
    </location>
</feature>
<comment type="function">
    <text evidence="1">May be involved in transcriptional regulation.</text>
</comment>
<dbReference type="PROSITE" id="PS50157">
    <property type="entry name" value="ZINC_FINGER_C2H2_2"/>
    <property type="match status" value="7"/>
</dbReference>
<evidence type="ECO:0000256" key="5">
    <source>
        <dbReference type="ARBA" id="ARBA00022723"/>
    </source>
</evidence>
<evidence type="ECO:0000256" key="1">
    <source>
        <dbReference type="ARBA" id="ARBA00003767"/>
    </source>
</evidence>
<organism evidence="20 21">
    <name type="scientific">Erinaceus europaeus</name>
    <name type="common">Western European hedgehog</name>
    <dbReference type="NCBI Taxonomy" id="9365"/>
    <lineage>
        <taxon>Eukaryota</taxon>
        <taxon>Metazoa</taxon>
        <taxon>Chordata</taxon>
        <taxon>Craniata</taxon>
        <taxon>Vertebrata</taxon>
        <taxon>Euteleostomi</taxon>
        <taxon>Mammalia</taxon>
        <taxon>Eutheria</taxon>
        <taxon>Laurasiatheria</taxon>
        <taxon>Eulipotyphla</taxon>
        <taxon>Erinaceidae</taxon>
        <taxon>Erinaceinae</taxon>
        <taxon>Erinaceus</taxon>
    </lineage>
</organism>
<feature type="domain" description="SCAN box" evidence="19">
    <location>
        <begin position="60"/>
        <end position="142"/>
    </location>
</feature>
<dbReference type="FunFam" id="3.30.160.60:FF:001234">
    <property type="entry name" value="Zinc finger protein 394"/>
    <property type="match status" value="1"/>
</dbReference>
<dbReference type="eggNOG" id="KOG1721">
    <property type="taxonomic scope" value="Eukaryota"/>
</dbReference>
<evidence type="ECO:0000256" key="12">
    <source>
        <dbReference type="ARBA" id="ARBA00023163"/>
    </source>
</evidence>
<dbReference type="Pfam" id="PF02023">
    <property type="entry name" value="SCAN"/>
    <property type="match status" value="1"/>
</dbReference>
<feature type="domain" description="C2H2-type" evidence="18">
    <location>
        <begin position="380"/>
        <end position="407"/>
    </location>
</feature>
<dbReference type="GO" id="GO:0000978">
    <property type="term" value="F:RNA polymerase II cis-regulatory region sequence-specific DNA binding"/>
    <property type="evidence" value="ECO:0007669"/>
    <property type="project" value="TreeGrafter"/>
</dbReference>
<dbReference type="InterPro" id="IPR003309">
    <property type="entry name" value="SCAN_dom"/>
</dbReference>
<keyword evidence="9" id="KW-0832">Ubl conjugation</keyword>
<feature type="domain" description="C2H2-type" evidence="18">
    <location>
        <begin position="519"/>
        <end position="546"/>
    </location>
</feature>
<evidence type="ECO:0000259" key="19">
    <source>
        <dbReference type="PROSITE" id="PS50804"/>
    </source>
</evidence>
<evidence type="ECO:0000313" key="21">
    <source>
        <dbReference type="RefSeq" id="XP_007536355.1"/>
    </source>
</evidence>
<feature type="domain" description="C2H2-type" evidence="18">
    <location>
        <begin position="463"/>
        <end position="490"/>
    </location>
</feature>
<keyword evidence="11" id="KW-0238">DNA-binding</keyword>
<feature type="domain" description="C2H2-type" evidence="18">
    <location>
        <begin position="408"/>
        <end position="435"/>
    </location>
</feature>
<evidence type="ECO:0000256" key="9">
    <source>
        <dbReference type="ARBA" id="ARBA00022843"/>
    </source>
</evidence>
<dbReference type="SMART" id="SM00355">
    <property type="entry name" value="ZnF_C2H2"/>
    <property type="match status" value="7"/>
</dbReference>